<name>B1ZPY3_OPITP</name>
<reference evidence="1 2" key="1">
    <citation type="journal article" date="2011" name="J. Bacteriol.">
        <title>Genome sequence of the verrucomicrobium Opitutus terrae PB90-1, an abundant inhabitant of rice paddy soil ecosystems.</title>
        <authorList>
            <person name="van Passel M.W."/>
            <person name="Kant R."/>
            <person name="Palva A."/>
            <person name="Copeland A."/>
            <person name="Lucas S."/>
            <person name="Lapidus A."/>
            <person name="Glavina del Rio T."/>
            <person name="Pitluck S."/>
            <person name="Goltsman E."/>
            <person name="Clum A."/>
            <person name="Sun H."/>
            <person name="Schmutz J."/>
            <person name="Larimer F.W."/>
            <person name="Land M.L."/>
            <person name="Hauser L."/>
            <person name="Kyrpides N."/>
            <person name="Mikhailova N."/>
            <person name="Richardson P.P."/>
            <person name="Janssen P.H."/>
            <person name="de Vos W.M."/>
            <person name="Smidt H."/>
        </authorList>
    </citation>
    <scope>NUCLEOTIDE SEQUENCE [LARGE SCALE GENOMIC DNA]</scope>
    <source>
        <strain evidence="2">DSM 11246 / JCM 15787 / PB90-1</strain>
    </source>
</reference>
<dbReference type="InterPro" id="IPR012348">
    <property type="entry name" value="RNR-like"/>
</dbReference>
<proteinExistence type="predicted"/>
<protein>
    <recommendedName>
        <fullName evidence="3">YHS domain protein</fullName>
    </recommendedName>
</protein>
<evidence type="ECO:0000313" key="1">
    <source>
        <dbReference type="EMBL" id="ACB77704.1"/>
    </source>
</evidence>
<dbReference type="Gene3D" id="1.10.620.20">
    <property type="entry name" value="Ribonucleotide Reductase, subunit A"/>
    <property type="match status" value="1"/>
</dbReference>
<evidence type="ECO:0000313" key="2">
    <source>
        <dbReference type="Proteomes" id="UP000007013"/>
    </source>
</evidence>
<dbReference type="GO" id="GO:0016491">
    <property type="term" value="F:oxidoreductase activity"/>
    <property type="evidence" value="ECO:0007669"/>
    <property type="project" value="InterPro"/>
</dbReference>
<sequence length="77" mass="8611">MSSSSSNEETCIVCAKATAGNSGTAYLYHEGRRFALCCPMCVEMFQRAPTRFAGGERRETLVEQLLAEMKWKTPGQW</sequence>
<dbReference type="RefSeq" id="WP_012377218.1">
    <property type="nucleotide sequence ID" value="NC_010571.1"/>
</dbReference>
<dbReference type="Proteomes" id="UP000007013">
    <property type="component" value="Chromosome"/>
</dbReference>
<organism evidence="1 2">
    <name type="scientific">Opitutus terrae (strain DSM 11246 / JCM 15787 / PB90-1)</name>
    <dbReference type="NCBI Taxonomy" id="452637"/>
    <lineage>
        <taxon>Bacteria</taxon>
        <taxon>Pseudomonadati</taxon>
        <taxon>Verrucomicrobiota</taxon>
        <taxon>Opitutia</taxon>
        <taxon>Opitutales</taxon>
        <taxon>Opitutaceae</taxon>
        <taxon>Opitutus</taxon>
    </lineage>
</organism>
<dbReference type="AlphaFoldDB" id="B1ZPY3"/>
<dbReference type="OrthoDB" id="200209at2"/>
<keyword evidence="2" id="KW-1185">Reference proteome</keyword>
<accession>B1ZPY3</accession>
<dbReference type="InterPro" id="IPR009078">
    <property type="entry name" value="Ferritin-like_SF"/>
</dbReference>
<dbReference type="STRING" id="452637.Oter_4433"/>
<dbReference type="HOGENOM" id="CLU_2684272_0_0_0"/>
<gene>
    <name evidence="1" type="ordered locus">Oter_4433</name>
</gene>
<dbReference type="EMBL" id="CP001032">
    <property type="protein sequence ID" value="ACB77704.1"/>
    <property type="molecule type" value="Genomic_DNA"/>
</dbReference>
<dbReference type="KEGG" id="ote:Oter_4433"/>
<dbReference type="SUPFAM" id="SSF47240">
    <property type="entry name" value="Ferritin-like"/>
    <property type="match status" value="1"/>
</dbReference>
<evidence type="ECO:0008006" key="3">
    <source>
        <dbReference type="Google" id="ProtNLM"/>
    </source>
</evidence>